<proteinExistence type="predicted"/>
<keyword evidence="1" id="KW-0547">Nucleotide-binding</keyword>
<name>A0A238UCD8_9FLAO</name>
<keyword evidence="1" id="KW-0347">Helicase</keyword>
<protein>
    <submittedName>
        <fullName evidence="1">Putative UvrD/REP helicase</fullName>
    </submittedName>
</protein>
<dbReference type="Gene3D" id="3.40.50.300">
    <property type="entry name" value="P-loop containing nucleotide triphosphate hydrolases"/>
    <property type="match status" value="2"/>
</dbReference>
<dbReference type="PANTHER" id="PTHR11070:SF3">
    <property type="entry name" value="DNA 3'-5' HELICASE"/>
    <property type="match status" value="1"/>
</dbReference>
<dbReference type="GO" id="GO:0043138">
    <property type="term" value="F:3'-5' DNA helicase activity"/>
    <property type="evidence" value="ECO:0007669"/>
    <property type="project" value="TreeGrafter"/>
</dbReference>
<dbReference type="Proteomes" id="UP000215214">
    <property type="component" value="Chromosome TJEJU"/>
</dbReference>
<keyword evidence="1" id="KW-0378">Hydrolase</keyword>
<dbReference type="OrthoDB" id="9765670at2"/>
<gene>
    <name evidence="1" type="ORF">TJEJU_3000</name>
</gene>
<dbReference type="GO" id="GO:0003677">
    <property type="term" value="F:DNA binding"/>
    <property type="evidence" value="ECO:0007669"/>
    <property type="project" value="InterPro"/>
</dbReference>
<keyword evidence="1" id="KW-0067">ATP-binding</keyword>
<dbReference type="GO" id="GO:0000725">
    <property type="term" value="P:recombinational repair"/>
    <property type="evidence" value="ECO:0007669"/>
    <property type="project" value="TreeGrafter"/>
</dbReference>
<dbReference type="Pfam" id="PF13245">
    <property type="entry name" value="AAA_19"/>
    <property type="match status" value="1"/>
</dbReference>
<dbReference type="EMBL" id="LT899436">
    <property type="protein sequence ID" value="SNR16666.1"/>
    <property type="molecule type" value="Genomic_DNA"/>
</dbReference>
<dbReference type="KEGG" id="tje:TJEJU_3000"/>
<dbReference type="GO" id="GO:0005829">
    <property type="term" value="C:cytosol"/>
    <property type="evidence" value="ECO:0007669"/>
    <property type="project" value="TreeGrafter"/>
</dbReference>
<reference evidence="1 2" key="1">
    <citation type="submission" date="2017-07" db="EMBL/GenBank/DDBJ databases">
        <authorList>
            <person name="Sun Z.S."/>
            <person name="Albrecht U."/>
            <person name="Echele G."/>
            <person name="Lee C.C."/>
        </authorList>
    </citation>
    <scope>NUCLEOTIDE SEQUENCE [LARGE SCALE GENOMIC DNA]</scope>
    <source>
        <strain evidence="2">type strain: KCTC 22618</strain>
    </source>
</reference>
<keyword evidence="2" id="KW-1185">Reference proteome</keyword>
<sequence>MASEVDQIISTMAAGNHFLLNGGAGSGKTHTLIELIQRITEKEPKAKIACITYTNVAADEITERANSFSLKASTIHDFLWDNIKGFQTNLRDAIIELNEDVSEEELSRDKEIKYLEYKSLKKGVISHNEVLQLAKFLFIKHPLLSKIINDKFDYIFVDEYQDTSEEVIDILLTHLNKKELDLKIGLFGDSMQSIYDGIGKIKIEELEFREHQKLLKEVPKKLNRRNPRKVLDIANQLRNDGLTQEPAKNIGSPNIKKNGTHKEGNAIFLYSSLKNKTLKEVLESDYCSNWDFENYSDKEKPLSKILFTRNSQIAKEAEFNSLFQIYEKDKIIGGSGYVKRIKDFLKANPIEDDINSLTFLELLDRLTKKYDEKLDIKKALELVENEKKNKDTTQKAINAVKKVHPGIEKILPARTMCDFIFDNKKLFETALNSEFQNLANTYINKDKLIGKKNSKNSNSNKRNDERDVLIKHLYKIQEIITLYKDSDIIKLIKKVDFKIQIGKHKILLKDKMDNLCLLTSSKIEDILDYIETSELFNIDSRITEFIEKNPYLIERIKRVSYSEIENLYNYTEGLSSYSTQHGVKGDEFDNVLVVINKDKISQLTVCYKTLFEGDSEDKKYYDRTLNLFYVACTRAKEDLVVFYEGDCSDKVIIKAREWFGKSNVIDLDKEV</sequence>
<dbReference type="RefSeq" id="WP_095073363.1">
    <property type="nucleotide sequence ID" value="NZ_LT899436.1"/>
</dbReference>
<dbReference type="AlphaFoldDB" id="A0A238UCD8"/>
<accession>A0A238UCD8</accession>
<dbReference type="InterPro" id="IPR027417">
    <property type="entry name" value="P-loop_NTPase"/>
</dbReference>
<evidence type="ECO:0000313" key="1">
    <source>
        <dbReference type="EMBL" id="SNR16666.1"/>
    </source>
</evidence>
<dbReference type="InterPro" id="IPR000212">
    <property type="entry name" value="DNA_helicase_UvrD/REP"/>
</dbReference>
<evidence type="ECO:0000313" key="2">
    <source>
        <dbReference type="Proteomes" id="UP000215214"/>
    </source>
</evidence>
<organism evidence="1 2">
    <name type="scientific">Tenacibaculum jejuense</name>
    <dbReference type="NCBI Taxonomy" id="584609"/>
    <lineage>
        <taxon>Bacteria</taxon>
        <taxon>Pseudomonadati</taxon>
        <taxon>Bacteroidota</taxon>
        <taxon>Flavobacteriia</taxon>
        <taxon>Flavobacteriales</taxon>
        <taxon>Flavobacteriaceae</taxon>
        <taxon>Tenacibaculum</taxon>
    </lineage>
</organism>
<dbReference type="PANTHER" id="PTHR11070">
    <property type="entry name" value="UVRD / RECB / PCRA DNA HELICASE FAMILY MEMBER"/>
    <property type="match status" value="1"/>
</dbReference>
<dbReference type="GO" id="GO:0005524">
    <property type="term" value="F:ATP binding"/>
    <property type="evidence" value="ECO:0007669"/>
    <property type="project" value="InterPro"/>
</dbReference>
<dbReference type="SUPFAM" id="SSF52540">
    <property type="entry name" value="P-loop containing nucleoside triphosphate hydrolases"/>
    <property type="match status" value="1"/>
</dbReference>